<dbReference type="AlphaFoldDB" id="D3BP71"/>
<dbReference type="Pfam" id="PF00293">
    <property type="entry name" value="NUDIX"/>
    <property type="match status" value="1"/>
</dbReference>
<dbReference type="InParanoid" id="D3BP71"/>
<dbReference type="STRING" id="670386.D3BP71"/>
<evidence type="ECO:0000256" key="4">
    <source>
        <dbReference type="ARBA" id="ARBA00022801"/>
    </source>
</evidence>
<evidence type="ECO:0000256" key="3">
    <source>
        <dbReference type="ARBA" id="ARBA00022723"/>
    </source>
</evidence>
<comment type="caution">
    <text evidence="7">The sequence shown here is derived from an EMBL/GenBank/DDBJ whole genome shotgun (WGS) entry which is preliminary data.</text>
</comment>
<dbReference type="PANTHER" id="PTHR43758">
    <property type="entry name" value="7,8-DIHYDRO-8-OXOGUANINE TRIPHOSPHATASE"/>
    <property type="match status" value="1"/>
</dbReference>
<reference evidence="7 8" key="1">
    <citation type="journal article" date="2011" name="Genome Res.">
        <title>Phylogeny-wide analysis of social amoeba genomes highlights ancient origins for complex intercellular communication.</title>
        <authorList>
            <person name="Heidel A.J."/>
            <person name="Lawal H.M."/>
            <person name="Felder M."/>
            <person name="Schilde C."/>
            <person name="Helps N.R."/>
            <person name="Tunggal B."/>
            <person name="Rivero F."/>
            <person name="John U."/>
            <person name="Schleicher M."/>
            <person name="Eichinger L."/>
            <person name="Platzer M."/>
            <person name="Noegel A.A."/>
            <person name="Schaap P."/>
            <person name="Gloeckner G."/>
        </authorList>
    </citation>
    <scope>NUCLEOTIDE SEQUENCE [LARGE SCALE GENOMIC DNA]</scope>
    <source>
        <strain evidence="8">ATCC 26659 / Pp 5 / PN500</strain>
    </source>
</reference>
<protein>
    <recommendedName>
        <fullName evidence="6">Nudix hydrolase domain-containing protein</fullName>
    </recommendedName>
</protein>
<feature type="domain" description="Nudix hydrolase" evidence="6">
    <location>
        <begin position="3"/>
        <end position="108"/>
    </location>
</feature>
<organism evidence="7 8">
    <name type="scientific">Heterostelium pallidum (strain ATCC 26659 / Pp 5 / PN500)</name>
    <name type="common">Cellular slime mold</name>
    <name type="synonym">Polysphondylium pallidum</name>
    <dbReference type="NCBI Taxonomy" id="670386"/>
    <lineage>
        <taxon>Eukaryota</taxon>
        <taxon>Amoebozoa</taxon>
        <taxon>Evosea</taxon>
        <taxon>Eumycetozoa</taxon>
        <taxon>Dictyostelia</taxon>
        <taxon>Acytosteliales</taxon>
        <taxon>Acytosteliaceae</taxon>
        <taxon>Heterostelium</taxon>
    </lineage>
</organism>
<dbReference type="CDD" id="cd03427">
    <property type="entry name" value="NUDIX_MTH1_Nudt1"/>
    <property type="match status" value="1"/>
</dbReference>
<gene>
    <name evidence="7" type="ORF">PPL_09834</name>
</gene>
<evidence type="ECO:0000313" key="8">
    <source>
        <dbReference type="Proteomes" id="UP000001396"/>
    </source>
</evidence>
<evidence type="ECO:0000259" key="6">
    <source>
        <dbReference type="Pfam" id="PF00293"/>
    </source>
</evidence>
<dbReference type="Gene3D" id="3.90.79.10">
    <property type="entry name" value="Nucleoside Triphosphate Pyrophosphohydrolase"/>
    <property type="match status" value="2"/>
</dbReference>
<keyword evidence="5" id="KW-0460">Magnesium</keyword>
<evidence type="ECO:0000256" key="2">
    <source>
        <dbReference type="ARBA" id="ARBA00005582"/>
    </source>
</evidence>
<dbReference type="InterPro" id="IPR000086">
    <property type="entry name" value="NUDIX_hydrolase_dom"/>
</dbReference>
<keyword evidence="8" id="KW-1185">Reference proteome</keyword>
<dbReference type="Proteomes" id="UP000001396">
    <property type="component" value="Unassembled WGS sequence"/>
</dbReference>
<dbReference type="GO" id="GO:0046872">
    <property type="term" value="F:metal ion binding"/>
    <property type="evidence" value="ECO:0007669"/>
    <property type="project" value="UniProtKB-KW"/>
</dbReference>
<accession>D3BP71</accession>
<evidence type="ECO:0000256" key="1">
    <source>
        <dbReference type="ARBA" id="ARBA00001946"/>
    </source>
</evidence>
<keyword evidence="4" id="KW-0378">Hydrolase</keyword>
<evidence type="ECO:0000256" key="5">
    <source>
        <dbReference type="ARBA" id="ARBA00022842"/>
    </source>
</evidence>
<dbReference type="GO" id="GO:0042262">
    <property type="term" value="P:DNA protection"/>
    <property type="evidence" value="ECO:0007669"/>
    <property type="project" value="TreeGrafter"/>
</dbReference>
<keyword evidence="3" id="KW-0479">Metal-binding</keyword>
<dbReference type="GeneID" id="31365306"/>
<comment type="similarity">
    <text evidence="2">Belongs to the Nudix hydrolase family.</text>
</comment>
<dbReference type="GO" id="GO:0008413">
    <property type="term" value="F:8-oxo-7,8-dihydroguanosine triphosphate pyrophosphatase activity"/>
    <property type="evidence" value="ECO:0007669"/>
    <property type="project" value="TreeGrafter"/>
</dbReference>
<evidence type="ECO:0000313" key="7">
    <source>
        <dbReference type="EMBL" id="EFA77081.1"/>
    </source>
</evidence>
<dbReference type="RefSeq" id="XP_020429210.1">
    <property type="nucleotide sequence ID" value="XM_020580623.1"/>
</dbReference>
<dbReference type="InterPro" id="IPR015797">
    <property type="entry name" value="NUDIX_hydrolase-like_dom_sf"/>
</dbReference>
<dbReference type="EMBL" id="ADBJ01000044">
    <property type="protein sequence ID" value="EFA77081.1"/>
    <property type="molecule type" value="Genomic_DNA"/>
</dbReference>
<proteinExistence type="inferred from homology"/>
<dbReference type="GO" id="GO:0005737">
    <property type="term" value="C:cytoplasm"/>
    <property type="evidence" value="ECO:0007669"/>
    <property type="project" value="TreeGrafter"/>
</dbReference>
<sequence length="154" mass="17726">MRKTTLCFFIDSENQNILLALKKRGFGAGKFNGPGGKVESTDSSIESAAIRECIEEVGLKPKESTECSVYQVNEWTGELVESEEMSPQWFSLNEPLPLEQMWEDVKIWFPHFRAPIDSSDDLSNPFDFTFHINIDYILKSYTNNINNIEYMINK</sequence>
<dbReference type="SUPFAM" id="SSF55811">
    <property type="entry name" value="Nudix"/>
    <property type="match status" value="1"/>
</dbReference>
<name>D3BP71_HETP5</name>
<dbReference type="PANTHER" id="PTHR43758:SF2">
    <property type="entry name" value="OXIDIZED PURINE NUCLEOSIDE TRIPHOSPHATE HYDROLASE"/>
    <property type="match status" value="1"/>
</dbReference>
<comment type="cofactor">
    <cofactor evidence="1">
        <name>Mg(2+)</name>
        <dbReference type="ChEBI" id="CHEBI:18420"/>
    </cofactor>
</comment>